<feature type="transmembrane region" description="Helical" evidence="1">
    <location>
        <begin position="157"/>
        <end position="174"/>
    </location>
</feature>
<proteinExistence type="predicted"/>
<keyword evidence="1" id="KW-0472">Membrane</keyword>
<gene>
    <name evidence="2" type="ORF">CBP76_12280</name>
</gene>
<comment type="caution">
    <text evidence="2">The sequence shown here is derived from an EMBL/GenBank/DDBJ whole genome shotgun (WGS) entry which is preliminary data.</text>
</comment>
<feature type="transmembrane region" description="Helical" evidence="1">
    <location>
        <begin position="21"/>
        <end position="38"/>
    </location>
</feature>
<sequence>MKFENDLAIFKVQLKIAFKDKFYFVYTLIVPIFMIFINKTQDFQDNESLYIYWSYIVVTTVFNGFLLNIIRLRESGFFKTLTYLMGSKYSIVLSNLFVQVVIIQLEILLFNLIVFLFIIKVSLMTFIYGFLATFLATFLVSAMLSGALLIRIRKSTFNLFCGIFFILGIALLGSRPSGVIEYVQTVLNPFQLIYGLYIFPCSTVGFQILMMLCVCGYLLIGAMMFKNISIKQKLK</sequence>
<dbReference type="OrthoDB" id="2357459at2"/>
<name>A0A2N7AR78_9LACO</name>
<evidence type="ECO:0000313" key="3">
    <source>
        <dbReference type="Proteomes" id="UP000235649"/>
    </source>
</evidence>
<evidence type="ECO:0000256" key="1">
    <source>
        <dbReference type="SAM" id="Phobius"/>
    </source>
</evidence>
<dbReference type="Proteomes" id="UP000235649">
    <property type="component" value="Unassembled WGS sequence"/>
</dbReference>
<organism evidence="2 3">
    <name type="scientific">Companilactobacillus nuruki</name>
    <dbReference type="NCBI Taxonomy" id="1993540"/>
    <lineage>
        <taxon>Bacteria</taxon>
        <taxon>Bacillati</taxon>
        <taxon>Bacillota</taxon>
        <taxon>Bacilli</taxon>
        <taxon>Lactobacillales</taxon>
        <taxon>Lactobacillaceae</taxon>
        <taxon>Companilactobacillus</taxon>
    </lineage>
</organism>
<keyword evidence="1" id="KW-0812">Transmembrane</keyword>
<accession>A0A2N7AR78</accession>
<feature type="transmembrane region" description="Helical" evidence="1">
    <location>
        <begin position="125"/>
        <end position="150"/>
    </location>
</feature>
<keyword evidence="3" id="KW-1185">Reference proteome</keyword>
<evidence type="ECO:0000313" key="2">
    <source>
        <dbReference type="EMBL" id="PMD67870.1"/>
    </source>
</evidence>
<feature type="transmembrane region" description="Helical" evidence="1">
    <location>
        <begin position="50"/>
        <end position="70"/>
    </location>
</feature>
<dbReference type="EMBL" id="NIPR01000063">
    <property type="protein sequence ID" value="PMD67870.1"/>
    <property type="molecule type" value="Genomic_DNA"/>
</dbReference>
<keyword evidence="1" id="KW-1133">Transmembrane helix</keyword>
<reference evidence="2 3" key="1">
    <citation type="submission" date="2017-05" db="EMBL/GenBank/DDBJ databases">
        <title>Lactobacillus nurukis nov., sp. nov., isolated from nuruk.</title>
        <authorList>
            <person name="Kim S.-J."/>
        </authorList>
    </citation>
    <scope>NUCLEOTIDE SEQUENCE [LARGE SCALE GENOMIC DNA]</scope>
    <source>
        <strain evidence="2 3">SYF10-1a</strain>
    </source>
</reference>
<feature type="transmembrane region" description="Helical" evidence="1">
    <location>
        <begin position="194"/>
        <end position="225"/>
    </location>
</feature>
<protein>
    <submittedName>
        <fullName evidence="2">Uncharacterized protein</fullName>
    </submittedName>
</protein>
<feature type="transmembrane region" description="Helical" evidence="1">
    <location>
        <begin position="91"/>
        <end position="119"/>
    </location>
</feature>
<dbReference type="AlphaFoldDB" id="A0A2N7AR78"/>
<dbReference type="RefSeq" id="WP_102197149.1">
    <property type="nucleotide sequence ID" value="NZ_NIPR01000063.1"/>
</dbReference>